<evidence type="ECO:0000313" key="3">
    <source>
        <dbReference type="Proteomes" id="UP000284403"/>
    </source>
</evidence>
<evidence type="ECO:0000256" key="1">
    <source>
        <dbReference type="SAM" id="MobiDB-lite"/>
    </source>
</evidence>
<comment type="caution">
    <text evidence="2">The sequence shown here is derived from an EMBL/GenBank/DDBJ whole genome shotgun (WGS) entry which is preliminary data.</text>
</comment>
<proteinExistence type="predicted"/>
<sequence length="627" mass="66899">MKASPSPWTALQEHIASLPFDVLIRRIHSSSRRNPARSLEAHFVGVLACPAPGACQGQAEVPRPCGGTRAVAVAPGEAARAAAVSSPQLRELLSQRLLQDVRQPRARLQLSLDDLSLILANAVRHKFSPQLTRTTLRLFTDALNGVRGRDAASQQIEALSRVMEACCDELGGDALMTWDDLAGLVAMVEQRWALFTKSNSVCCLLIQFFAAVIAVELSTEAPAPGLLKADPVLLKDRCLQLVRGATDFLADTVEAGVPLTWSSAELQGMCAVVRRLRHYETVRSSSQLGSSGRVRFWKRTTVPASAEHVDSAPPVHRQLSRLVTTQVLCHSRLLNDVQAMTLEQAAGVFYAVSSACGTEAILRFALPVQNVLRRAVVADAASMGQVICIAEASLHVEGASLLFVEAVRCIGRFVFVLTSGATWGLLAGVCALLEGAPLSLRATVAECLRALQNSLAKSQRLPSPASPEFASFRLAVVMLATLLLQQGVPASTRMEEILHGVVEAAPVLRDGGERGPAVLVRCCFVLTAGRPHANAARQARALRLAMAEATQLLSDDGNGHAPQLTGAERRMLRSSFKQFRQASAHAGEERQVEGQHAATPPSPREAAAAPQPTPPPASNSAKTAGRA</sequence>
<accession>A0A422NC85</accession>
<name>A0A422NC85_9TRYP</name>
<dbReference type="RefSeq" id="XP_029224783.1">
    <property type="nucleotide sequence ID" value="XM_029375107.1"/>
</dbReference>
<evidence type="ECO:0000313" key="2">
    <source>
        <dbReference type="EMBL" id="RNF03098.1"/>
    </source>
</evidence>
<dbReference type="GeneID" id="40321863"/>
<protein>
    <submittedName>
        <fullName evidence="2">Uncharacterized protein</fullName>
    </submittedName>
</protein>
<dbReference type="EMBL" id="MKKU01000739">
    <property type="protein sequence ID" value="RNF03098.1"/>
    <property type="molecule type" value="Genomic_DNA"/>
</dbReference>
<reference evidence="2 3" key="1">
    <citation type="journal article" date="2018" name="BMC Genomics">
        <title>Genomic comparison of Trypanosoma conorhini and Trypanosoma rangeli to Trypanosoma cruzi strains of high and low virulence.</title>
        <authorList>
            <person name="Bradwell K.R."/>
            <person name="Koparde V.N."/>
            <person name="Matveyev A.V."/>
            <person name="Serrano M.G."/>
            <person name="Alves J.M."/>
            <person name="Parikh H."/>
            <person name="Huang B."/>
            <person name="Lee V."/>
            <person name="Espinosa-Alvarez O."/>
            <person name="Ortiz P.A."/>
            <person name="Costa-Martins A.G."/>
            <person name="Teixeira M.M."/>
            <person name="Buck G.A."/>
        </authorList>
    </citation>
    <scope>NUCLEOTIDE SEQUENCE [LARGE SCALE GENOMIC DNA]</scope>
    <source>
        <strain evidence="2 3">025E</strain>
    </source>
</reference>
<organism evidence="2 3">
    <name type="scientific">Trypanosoma conorhini</name>
    <dbReference type="NCBI Taxonomy" id="83891"/>
    <lineage>
        <taxon>Eukaryota</taxon>
        <taxon>Discoba</taxon>
        <taxon>Euglenozoa</taxon>
        <taxon>Kinetoplastea</taxon>
        <taxon>Metakinetoplastina</taxon>
        <taxon>Trypanosomatida</taxon>
        <taxon>Trypanosomatidae</taxon>
        <taxon>Trypanosoma</taxon>
    </lineage>
</organism>
<gene>
    <name evidence="2" type="ORF">Tco025E_08252</name>
</gene>
<dbReference type="Proteomes" id="UP000284403">
    <property type="component" value="Unassembled WGS sequence"/>
</dbReference>
<dbReference type="AlphaFoldDB" id="A0A422NC85"/>
<feature type="region of interest" description="Disordered" evidence="1">
    <location>
        <begin position="577"/>
        <end position="627"/>
    </location>
</feature>
<feature type="compositionally biased region" description="Polar residues" evidence="1">
    <location>
        <begin position="618"/>
        <end position="627"/>
    </location>
</feature>
<dbReference type="OrthoDB" id="247900at2759"/>
<keyword evidence="3" id="KW-1185">Reference proteome</keyword>